<dbReference type="Ensembl" id="ENSCCNT00000039122.1">
    <property type="protein sequence ID" value="ENSCCNP00000031109.1"/>
    <property type="gene ID" value="ENSCCNG00000029655.1"/>
</dbReference>
<organism evidence="3">
    <name type="scientific">Castor canadensis</name>
    <name type="common">American beaver</name>
    <dbReference type="NCBI Taxonomy" id="51338"/>
    <lineage>
        <taxon>Eukaryota</taxon>
        <taxon>Metazoa</taxon>
        <taxon>Chordata</taxon>
        <taxon>Craniata</taxon>
        <taxon>Vertebrata</taxon>
        <taxon>Euteleostomi</taxon>
        <taxon>Mammalia</taxon>
        <taxon>Eutheria</taxon>
        <taxon>Euarchontoglires</taxon>
        <taxon>Glires</taxon>
        <taxon>Rodentia</taxon>
        <taxon>Castorimorpha</taxon>
        <taxon>Castoridae</taxon>
        <taxon>Castor</taxon>
    </lineage>
</organism>
<feature type="region of interest" description="Disordered" evidence="1">
    <location>
        <begin position="80"/>
        <end position="111"/>
    </location>
</feature>
<feature type="signal peptide" evidence="2">
    <location>
        <begin position="1"/>
        <end position="20"/>
    </location>
</feature>
<evidence type="ECO:0000256" key="1">
    <source>
        <dbReference type="SAM" id="MobiDB-lite"/>
    </source>
</evidence>
<accession>A0A8C0ZZE1</accession>
<evidence type="ECO:0000256" key="2">
    <source>
        <dbReference type="SAM" id="SignalP"/>
    </source>
</evidence>
<proteinExistence type="predicted"/>
<evidence type="ECO:0000313" key="3">
    <source>
        <dbReference type="Ensembl" id="ENSCCNP00000031109.1"/>
    </source>
</evidence>
<dbReference type="AlphaFoldDB" id="A0A8C0ZZE1"/>
<keyword evidence="2" id="KW-0732">Signal</keyword>
<reference evidence="3" key="1">
    <citation type="submission" date="2023-09" db="UniProtKB">
        <authorList>
            <consortium name="Ensembl"/>
        </authorList>
    </citation>
    <scope>IDENTIFICATION</scope>
</reference>
<sequence length="111" mass="12204">MSPLPLLCLLLLTLVPSKSGLLTLSIVFPTRVPLRRVHPRHRTLNPLRAWGRPAQPPRLGSLTPGNKTGFVPLSNYMNGSTADLMPRPPAPSSPMEPSLPFSMELDSWKES</sequence>
<feature type="chain" id="PRO_5034144501" evidence="2">
    <location>
        <begin position="21"/>
        <end position="111"/>
    </location>
</feature>
<name>A0A8C0ZZE1_CASCN</name>
<feature type="region of interest" description="Disordered" evidence="1">
    <location>
        <begin position="46"/>
        <end position="67"/>
    </location>
</feature>
<protein>
    <submittedName>
        <fullName evidence="3">Uncharacterized protein</fullName>
    </submittedName>
</protein>